<dbReference type="AlphaFoldDB" id="A0A5N6KKP3"/>
<protein>
    <submittedName>
        <fullName evidence="2">Uncharacterized protein</fullName>
    </submittedName>
</protein>
<reference evidence="2 3" key="1">
    <citation type="submission" date="2019-06" db="EMBL/GenBank/DDBJ databases">
        <title>Genome Sequence of the Brown Rot Fungal Pathogen Monilinia laxa.</title>
        <authorList>
            <person name="De Miccolis Angelini R.M."/>
            <person name="Landi L."/>
            <person name="Abate D."/>
            <person name="Pollastro S."/>
            <person name="Romanazzi G."/>
            <person name="Faretra F."/>
        </authorList>
    </citation>
    <scope>NUCLEOTIDE SEQUENCE [LARGE SCALE GENOMIC DNA]</scope>
    <source>
        <strain evidence="2 3">Mlax316</strain>
    </source>
</reference>
<feature type="coiled-coil region" evidence="1">
    <location>
        <begin position="16"/>
        <end position="75"/>
    </location>
</feature>
<keyword evidence="3" id="KW-1185">Reference proteome</keyword>
<accession>A0A5N6KKP3</accession>
<dbReference type="EMBL" id="VIGI01000001">
    <property type="protein sequence ID" value="KAB8304344.1"/>
    <property type="molecule type" value="Genomic_DNA"/>
</dbReference>
<organism evidence="2 3">
    <name type="scientific">Monilinia laxa</name>
    <name type="common">Brown rot fungus</name>
    <name type="synonym">Sclerotinia laxa</name>
    <dbReference type="NCBI Taxonomy" id="61186"/>
    <lineage>
        <taxon>Eukaryota</taxon>
        <taxon>Fungi</taxon>
        <taxon>Dikarya</taxon>
        <taxon>Ascomycota</taxon>
        <taxon>Pezizomycotina</taxon>
        <taxon>Leotiomycetes</taxon>
        <taxon>Helotiales</taxon>
        <taxon>Sclerotiniaceae</taxon>
        <taxon>Monilinia</taxon>
    </lineage>
</organism>
<evidence type="ECO:0000256" key="1">
    <source>
        <dbReference type="SAM" id="Coils"/>
    </source>
</evidence>
<evidence type="ECO:0000313" key="2">
    <source>
        <dbReference type="EMBL" id="KAB8304344.1"/>
    </source>
</evidence>
<sequence length="238" mass="27394">MGNPNNRGQPKFVSKVKQIEMEKLAKEKELADKKEAADKLWAEEKQKREINKKLEMKAAQEKKAAENKATEENAKKIASTMNFEDIQKHYALFLQQIGDTKQLVINLNFIADPPTDMLAVIKILPEYSPAITIVQINLLAPNHHGSRKVYQQRVQNMNQLMEQLNSFPITVLNISVNVDDHYNFQQLKLAAAVNGLVFQDWTVEYQVWGSKILFPIKRHSSYYKRLRGVYKTEFGGSM</sequence>
<dbReference type="OrthoDB" id="3508181at2759"/>
<evidence type="ECO:0000313" key="3">
    <source>
        <dbReference type="Proteomes" id="UP000326757"/>
    </source>
</evidence>
<gene>
    <name evidence="2" type="ORF">EYC80_003754</name>
</gene>
<keyword evidence="1" id="KW-0175">Coiled coil</keyword>
<dbReference type="Proteomes" id="UP000326757">
    <property type="component" value="Unassembled WGS sequence"/>
</dbReference>
<comment type="caution">
    <text evidence="2">The sequence shown here is derived from an EMBL/GenBank/DDBJ whole genome shotgun (WGS) entry which is preliminary data.</text>
</comment>
<proteinExistence type="predicted"/>
<name>A0A5N6KKP3_MONLA</name>